<dbReference type="SMART" id="SM00450">
    <property type="entry name" value="RHOD"/>
    <property type="match status" value="1"/>
</dbReference>
<dbReference type="PANTHER" id="PTHR43031">
    <property type="entry name" value="FAD-DEPENDENT OXIDOREDUCTASE"/>
    <property type="match status" value="1"/>
</dbReference>
<dbReference type="InterPro" id="IPR050229">
    <property type="entry name" value="GlpE_sulfurtransferase"/>
</dbReference>
<gene>
    <name evidence="2" type="ORF">MUY34_06005</name>
</gene>
<protein>
    <submittedName>
        <fullName evidence="2">Rhodanese-like domain-containing protein</fullName>
    </submittedName>
</protein>
<reference evidence="2" key="1">
    <citation type="submission" date="2022-04" db="EMBL/GenBank/DDBJ databases">
        <authorList>
            <person name="Ren T."/>
        </authorList>
    </citation>
    <scope>NUCLEOTIDE SEQUENCE</scope>
    <source>
        <strain evidence="2">F63249</strain>
    </source>
</reference>
<comment type="caution">
    <text evidence="2">The sequence shown here is derived from an EMBL/GenBank/DDBJ whole genome shotgun (WGS) entry which is preliminary data.</text>
</comment>
<dbReference type="CDD" id="cd00158">
    <property type="entry name" value="RHOD"/>
    <property type="match status" value="1"/>
</dbReference>
<name>A0ABT0H708_9FLAO</name>
<feature type="domain" description="Rhodanese" evidence="1">
    <location>
        <begin position="40"/>
        <end position="130"/>
    </location>
</feature>
<dbReference type="InterPro" id="IPR036873">
    <property type="entry name" value="Rhodanese-like_dom_sf"/>
</dbReference>
<dbReference type="PANTHER" id="PTHR43031:SF1">
    <property type="entry name" value="PYRIDINE NUCLEOTIDE-DISULPHIDE OXIDOREDUCTASE"/>
    <property type="match status" value="1"/>
</dbReference>
<dbReference type="Gene3D" id="3.40.250.10">
    <property type="entry name" value="Rhodanese-like domain"/>
    <property type="match status" value="1"/>
</dbReference>
<dbReference type="PROSITE" id="PS50206">
    <property type="entry name" value="RHODANESE_3"/>
    <property type="match status" value="1"/>
</dbReference>
<keyword evidence="3" id="KW-1185">Reference proteome</keyword>
<evidence type="ECO:0000313" key="2">
    <source>
        <dbReference type="EMBL" id="MCK8480167.1"/>
    </source>
</evidence>
<dbReference type="InterPro" id="IPR001763">
    <property type="entry name" value="Rhodanese-like_dom"/>
</dbReference>
<dbReference type="Pfam" id="PF00581">
    <property type="entry name" value="Rhodanese"/>
    <property type="match status" value="1"/>
</dbReference>
<evidence type="ECO:0000259" key="1">
    <source>
        <dbReference type="PROSITE" id="PS50206"/>
    </source>
</evidence>
<organism evidence="2 3">
    <name type="scientific">Psychroserpens algicola</name>
    <dbReference type="NCBI Taxonomy" id="1719034"/>
    <lineage>
        <taxon>Bacteria</taxon>
        <taxon>Pseudomonadati</taxon>
        <taxon>Bacteroidota</taxon>
        <taxon>Flavobacteriia</taxon>
        <taxon>Flavobacteriales</taxon>
        <taxon>Flavobacteriaceae</taxon>
        <taxon>Psychroserpens</taxon>
    </lineage>
</organism>
<proteinExistence type="predicted"/>
<dbReference type="EMBL" id="JALPQF010000004">
    <property type="protein sequence ID" value="MCK8480167.1"/>
    <property type="molecule type" value="Genomic_DNA"/>
</dbReference>
<dbReference type="PROSITE" id="PS51257">
    <property type="entry name" value="PROKAR_LIPOPROTEIN"/>
    <property type="match status" value="1"/>
</dbReference>
<dbReference type="Proteomes" id="UP001203687">
    <property type="component" value="Unassembled WGS sequence"/>
</dbReference>
<sequence length="132" mass="15024">MKNKVLMYCFALFALAYSCKEEPQSEIKMVSPEEMQSLLELEDIQLVDVRTPAEHKSGYIEHAQNIDLTSPTFDEDIIKLDKTKPVVVYCKSGGRSAKCSKKLKEAGFVKIYDLEGGLEKWKFKGLEIKTIE</sequence>
<evidence type="ECO:0000313" key="3">
    <source>
        <dbReference type="Proteomes" id="UP001203687"/>
    </source>
</evidence>
<dbReference type="RefSeq" id="WP_248412349.1">
    <property type="nucleotide sequence ID" value="NZ_JALPQF010000004.1"/>
</dbReference>
<accession>A0ABT0H708</accession>
<dbReference type="SUPFAM" id="SSF52821">
    <property type="entry name" value="Rhodanese/Cell cycle control phosphatase"/>
    <property type="match status" value="1"/>
</dbReference>